<gene>
    <name evidence="17" type="ORF">INT45_009758</name>
</gene>
<evidence type="ECO:0000313" key="17">
    <source>
        <dbReference type="EMBL" id="KAG2218626.1"/>
    </source>
</evidence>
<dbReference type="Pfam" id="PF00867">
    <property type="entry name" value="XPG_I"/>
    <property type="match status" value="1"/>
</dbReference>
<dbReference type="Gene3D" id="3.40.50.1010">
    <property type="entry name" value="5'-nuclease"/>
    <property type="match status" value="1"/>
</dbReference>
<comment type="similarity">
    <text evidence="14">Belongs to the XPG/RAD2 endonuclease family. FEN1 subfamily.</text>
</comment>
<keyword evidence="10" id="KW-0460">Magnesium</keyword>
<keyword evidence="15" id="KW-0175">Coiled coil</keyword>
<dbReference type="GO" id="GO:0006260">
    <property type="term" value="P:DNA replication"/>
    <property type="evidence" value="ECO:0007669"/>
    <property type="project" value="UniProtKB-KW"/>
</dbReference>
<evidence type="ECO:0000259" key="16">
    <source>
        <dbReference type="SMART" id="SM00485"/>
    </source>
</evidence>
<organism evidence="17 18">
    <name type="scientific">Circinella minor</name>
    <dbReference type="NCBI Taxonomy" id="1195481"/>
    <lineage>
        <taxon>Eukaryota</taxon>
        <taxon>Fungi</taxon>
        <taxon>Fungi incertae sedis</taxon>
        <taxon>Mucoromycota</taxon>
        <taxon>Mucoromycotina</taxon>
        <taxon>Mucoromycetes</taxon>
        <taxon>Mucorales</taxon>
        <taxon>Lichtheimiaceae</taxon>
        <taxon>Circinella</taxon>
    </lineage>
</organism>
<keyword evidence="8" id="KW-0378">Hydrolase</keyword>
<evidence type="ECO:0000256" key="4">
    <source>
        <dbReference type="ARBA" id="ARBA00022722"/>
    </source>
</evidence>
<evidence type="ECO:0000256" key="13">
    <source>
        <dbReference type="ARBA" id="ARBA00023242"/>
    </source>
</evidence>
<accession>A0A8H7RZD1</accession>
<evidence type="ECO:0000313" key="18">
    <source>
        <dbReference type="Proteomes" id="UP000646827"/>
    </source>
</evidence>
<evidence type="ECO:0000256" key="6">
    <source>
        <dbReference type="ARBA" id="ARBA00022759"/>
    </source>
</evidence>
<dbReference type="PANTHER" id="PTHR11081:SF69">
    <property type="entry name" value="XP-G FAMILY NUCLEASE"/>
    <property type="match status" value="1"/>
</dbReference>
<dbReference type="InterPro" id="IPR006085">
    <property type="entry name" value="XPG_DNA_repair_N"/>
</dbReference>
<keyword evidence="13" id="KW-0539">Nucleus</keyword>
<dbReference type="CDD" id="cd09907">
    <property type="entry name" value="H3TH_FEN1-Euk"/>
    <property type="match status" value="1"/>
</dbReference>
<evidence type="ECO:0000256" key="15">
    <source>
        <dbReference type="SAM" id="Coils"/>
    </source>
</evidence>
<comment type="caution">
    <text evidence="17">The sequence shown here is derived from an EMBL/GenBank/DDBJ whole genome shotgun (WGS) entry which is preliminary data.</text>
</comment>
<keyword evidence="11" id="KW-0496">Mitochondrion</keyword>
<name>A0A8H7RZD1_9FUNG</name>
<evidence type="ECO:0000256" key="3">
    <source>
        <dbReference type="ARBA" id="ARBA00022705"/>
    </source>
</evidence>
<comment type="cofactor">
    <cofactor evidence="1">
        <name>Mg(2+)</name>
        <dbReference type="ChEBI" id="CHEBI:18420"/>
    </cofactor>
</comment>
<evidence type="ECO:0000256" key="7">
    <source>
        <dbReference type="ARBA" id="ARBA00022763"/>
    </source>
</evidence>
<dbReference type="GO" id="GO:0008409">
    <property type="term" value="F:5'-3' exonuclease activity"/>
    <property type="evidence" value="ECO:0007669"/>
    <property type="project" value="TreeGrafter"/>
</dbReference>
<proteinExistence type="inferred from homology"/>
<evidence type="ECO:0000256" key="2">
    <source>
        <dbReference type="ARBA" id="ARBA00022553"/>
    </source>
</evidence>
<dbReference type="SUPFAM" id="SSF47807">
    <property type="entry name" value="5' to 3' exonuclease, C-terminal subdomain"/>
    <property type="match status" value="1"/>
</dbReference>
<keyword evidence="5" id="KW-0479">Metal-binding</keyword>
<keyword evidence="9" id="KW-0269">Exonuclease</keyword>
<dbReference type="PANTHER" id="PTHR11081">
    <property type="entry name" value="FLAP ENDONUCLEASE FAMILY MEMBER"/>
    <property type="match status" value="1"/>
</dbReference>
<dbReference type="GO" id="GO:0046872">
    <property type="term" value="F:metal ion binding"/>
    <property type="evidence" value="ECO:0007669"/>
    <property type="project" value="UniProtKB-KW"/>
</dbReference>
<keyword evidence="3" id="KW-0235">DNA replication</keyword>
<dbReference type="EMBL" id="JAEPRB010000219">
    <property type="protein sequence ID" value="KAG2218626.1"/>
    <property type="molecule type" value="Genomic_DNA"/>
</dbReference>
<dbReference type="AlphaFoldDB" id="A0A8H7RZD1"/>
<keyword evidence="7" id="KW-0227">DNA damage</keyword>
<dbReference type="GO" id="GO:0017108">
    <property type="term" value="F:5'-flap endonuclease activity"/>
    <property type="evidence" value="ECO:0007669"/>
    <property type="project" value="TreeGrafter"/>
</dbReference>
<reference evidence="17 18" key="1">
    <citation type="submission" date="2020-12" db="EMBL/GenBank/DDBJ databases">
        <title>Metabolic potential, ecology and presence of endohyphal bacteria is reflected in genomic diversity of Mucoromycotina.</title>
        <authorList>
            <person name="Muszewska A."/>
            <person name="Okrasinska A."/>
            <person name="Steczkiewicz K."/>
            <person name="Drgas O."/>
            <person name="Orlowska M."/>
            <person name="Perlinska-Lenart U."/>
            <person name="Aleksandrzak-Piekarczyk T."/>
            <person name="Szatraj K."/>
            <person name="Zielenkiewicz U."/>
            <person name="Pilsyk S."/>
            <person name="Malc E."/>
            <person name="Mieczkowski P."/>
            <person name="Kruszewska J.S."/>
            <person name="Biernat P."/>
            <person name="Pawlowska J."/>
        </authorList>
    </citation>
    <scope>NUCLEOTIDE SEQUENCE [LARGE SCALE GENOMIC DNA]</scope>
    <source>
        <strain evidence="17 18">CBS 142.35</strain>
    </source>
</reference>
<dbReference type="GO" id="GO:0003677">
    <property type="term" value="F:DNA binding"/>
    <property type="evidence" value="ECO:0007669"/>
    <property type="project" value="InterPro"/>
</dbReference>
<dbReference type="PRINTS" id="PR00853">
    <property type="entry name" value="XPGRADSUPER"/>
</dbReference>
<dbReference type="OrthoDB" id="31113at2759"/>
<feature type="domain" description="XPG N-terminal" evidence="16">
    <location>
        <begin position="1"/>
        <end position="98"/>
    </location>
</feature>
<keyword evidence="6" id="KW-0255">Endonuclease</keyword>
<evidence type="ECO:0000256" key="12">
    <source>
        <dbReference type="ARBA" id="ARBA00023204"/>
    </source>
</evidence>
<feature type="coiled-coil region" evidence="15">
    <location>
        <begin position="195"/>
        <end position="229"/>
    </location>
</feature>
<dbReference type="InterPro" id="IPR006086">
    <property type="entry name" value="XPG-I_dom"/>
</dbReference>
<dbReference type="Pfam" id="PF00752">
    <property type="entry name" value="XPG_N"/>
    <property type="match status" value="1"/>
</dbReference>
<dbReference type="SUPFAM" id="SSF88723">
    <property type="entry name" value="PIN domain-like"/>
    <property type="match status" value="1"/>
</dbReference>
<dbReference type="GO" id="GO:0006281">
    <property type="term" value="P:DNA repair"/>
    <property type="evidence" value="ECO:0007669"/>
    <property type="project" value="UniProtKB-KW"/>
</dbReference>
<dbReference type="GO" id="GO:0005737">
    <property type="term" value="C:cytoplasm"/>
    <property type="evidence" value="ECO:0007669"/>
    <property type="project" value="TreeGrafter"/>
</dbReference>
<dbReference type="SMART" id="SM00485">
    <property type="entry name" value="XPGN"/>
    <property type="match status" value="1"/>
</dbReference>
<dbReference type="SMART" id="SM00279">
    <property type="entry name" value="HhH2"/>
    <property type="match status" value="1"/>
</dbReference>
<dbReference type="InterPro" id="IPR036279">
    <property type="entry name" value="5-3_exonuclease_C_sf"/>
</dbReference>
<sequence>MGVHGLTALLRRYAPQSIKSIRTKALSNQVIAFDASCHLNKFVYGEEIHPHRHVYGFYLMARYCQMHSITPIFVFDGAQRIAAKQLEHSRREKSRRKIKPSLEYERARSMRLATWTNAYRDLSDDAAARILDQLATPTEYPSTGNNNKNESNPVIENQLVELATNLKHALKLVQDTEKYTKTVRGLSAREHSVMTSMIRDRIADTEDALQELRNDNEQMVNSLEKRSIRITHALRQECLEFLQTLGFICMTCENHEAEAMCSELARQNVTTATVTEAQSLVIIDMDALVFGDAPILRYFFARNRPILEINPIIAREQLGFTRDQFIDFCILCGTDFSGTIQGIGPIRALEYIRRYGSIENILESLSSTKYTPSETFRYKLARQIYLFFFLASSLKVFNSLPPVEPSTLIPPSIDQEKIDELLRRYDIDPIEADNRLQTIRFQEGASDTFGTDPFAQTTIKL</sequence>
<evidence type="ECO:0000256" key="1">
    <source>
        <dbReference type="ARBA" id="ARBA00001946"/>
    </source>
</evidence>
<dbReference type="FunFam" id="1.10.150.20:FF:000009">
    <property type="entry name" value="Flap endonuclease 1"/>
    <property type="match status" value="1"/>
</dbReference>
<evidence type="ECO:0000256" key="8">
    <source>
        <dbReference type="ARBA" id="ARBA00022801"/>
    </source>
</evidence>
<evidence type="ECO:0000256" key="14">
    <source>
        <dbReference type="ARBA" id="ARBA00034726"/>
    </source>
</evidence>
<keyword evidence="12" id="KW-0234">DNA repair</keyword>
<evidence type="ECO:0000256" key="5">
    <source>
        <dbReference type="ARBA" id="ARBA00022723"/>
    </source>
</evidence>
<dbReference type="GO" id="GO:0005634">
    <property type="term" value="C:nucleus"/>
    <property type="evidence" value="ECO:0007669"/>
    <property type="project" value="TreeGrafter"/>
</dbReference>
<dbReference type="Gene3D" id="1.10.150.20">
    <property type="entry name" value="5' to 3' exonuclease, C-terminal subdomain"/>
    <property type="match status" value="1"/>
</dbReference>
<dbReference type="Proteomes" id="UP000646827">
    <property type="component" value="Unassembled WGS sequence"/>
</dbReference>
<dbReference type="InterPro" id="IPR006084">
    <property type="entry name" value="XPG/Rad2"/>
</dbReference>
<evidence type="ECO:0000256" key="10">
    <source>
        <dbReference type="ARBA" id="ARBA00022842"/>
    </source>
</evidence>
<evidence type="ECO:0000256" key="9">
    <source>
        <dbReference type="ARBA" id="ARBA00022839"/>
    </source>
</evidence>
<evidence type="ECO:0000256" key="11">
    <source>
        <dbReference type="ARBA" id="ARBA00023128"/>
    </source>
</evidence>
<keyword evidence="4" id="KW-0540">Nuclease</keyword>
<dbReference type="InterPro" id="IPR008918">
    <property type="entry name" value="HhH2"/>
</dbReference>
<protein>
    <recommendedName>
        <fullName evidence="16">XPG N-terminal domain-containing protein</fullName>
    </recommendedName>
</protein>
<keyword evidence="2" id="KW-0597">Phosphoprotein</keyword>
<keyword evidence="18" id="KW-1185">Reference proteome</keyword>
<dbReference type="InterPro" id="IPR029060">
    <property type="entry name" value="PIN-like_dom_sf"/>
</dbReference>